<protein>
    <submittedName>
        <fullName evidence="2">MarR family winged helix-turn-helix transcriptional regulator</fullName>
    </submittedName>
</protein>
<dbReference type="SUPFAM" id="SSF46785">
    <property type="entry name" value="Winged helix' DNA-binding domain"/>
    <property type="match status" value="1"/>
</dbReference>
<dbReference type="SMART" id="SM00347">
    <property type="entry name" value="HTH_MARR"/>
    <property type="match status" value="1"/>
</dbReference>
<dbReference type="PANTHER" id="PTHR33164">
    <property type="entry name" value="TRANSCRIPTIONAL REGULATOR, MARR FAMILY"/>
    <property type="match status" value="1"/>
</dbReference>
<dbReference type="InterPro" id="IPR036388">
    <property type="entry name" value="WH-like_DNA-bd_sf"/>
</dbReference>
<dbReference type="PROSITE" id="PS50995">
    <property type="entry name" value="HTH_MARR_2"/>
    <property type="match status" value="1"/>
</dbReference>
<evidence type="ECO:0000259" key="1">
    <source>
        <dbReference type="PROSITE" id="PS50995"/>
    </source>
</evidence>
<dbReference type="Gene3D" id="1.10.10.10">
    <property type="entry name" value="Winged helix-like DNA-binding domain superfamily/Winged helix DNA-binding domain"/>
    <property type="match status" value="1"/>
</dbReference>
<organism evidence="2 3">
    <name type="scientific">Streptacidiphilus cavernicola</name>
    <dbReference type="NCBI Taxonomy" id="3342716"/>
    <lineage>
        <taxon>Bacteria</taxon>
        <taxon>Bacillati</taxon>
        <taxon>Actinomycetota</taxon>
        <taxon>Actinomycetes</taxon>
        <taxon>Kitasatosporales</taxon>
        <taxon>Streptomycetaceae</taxon>
        <taxon>Streptacidiphilus</taxon>
    </lineage>
</organism>
<gene>
    <name evidence="2" type="ORF">ACEZDJ_26145</name>
</gene>
<comment type="caution">
    <text evidence="2">The sequence shown here is derived from an EMBL/GenBank/DDBJ whole genome shotgun (WGS) entry which is preliminary data.</text>
</comment>
<dbReference type="Proteomes" id="UP001592528">
    <property type="component" value="Unassembled WGS sequence"/>
</dbReference>
<sequence>MNEALETSLRLVRAQAALVKRFDARLSGLHGVSFADLAVLRCLGQAEGGRMRRVDLAQALGLSASGVTRGLIPLERIGLVVREPDPRDARVAYAALTPTGRERLDEMERTAAEVAESVFTGEVWEGGGLATLVDLLDALEGSAGAGAARSRKRTESTADRHG</sequence>
<dbReference type="Pfam" id="PF01047">
    <property type="entry name" value="MarR"/>
    <property type="match status" value="1"/>
</dbReference>
<proteinExistence type="predicted"/>
<name>A0ABV6UTK9_9ACTN</name>
<dbReference type="InterPro" id="IPR000835">
    <property type="entry name" value="HTH_MarR-typ"/>
</dbReference>
<evidence type="ECO:0000313" key="3">
    <source>
        <dbReference type="Proteomes" id="UP001592528"/>
    </source>
</evidence>
<accession>A0ABV6UTK9</accession>
<feature type="domain" description="HTH marR-type" evidence="1">
    <location>
        <begin position="1"/>
        <end position="141"/>
    </location>
</feature>
<dbReference type="InterPro" id="IPR036390">
    <property type="entry name" value="WH_DNA-bd_sf"/>
</dbReference>
<dbReference type="EMBL" id="JBHEZZ010000016">
    <property type="protein sequence ID" value="MFC1404773.1"/>
    <property type="molecule type" value="Genomic_DNA"/>
</dbReference>
<dbReference type="RefSeq" id="WP_051726529.1">
    <property type="nucleotide sequence ID" value="NZ_JBHEZZ010000016.1"/>
</dbReference>
<evidence type="ECO:0000313" key="2">
    <source>
        <dbReference type="EMBL" id="MFC1404773.1"/>
    </source>
</evidence>
<dbReference type="InterPro" id="IPR039422">
    <property type="entry name" value="MarR/SlyA-like"/>
</dbReference>
<reference evidence="2 3" key="1">
    <citation type="submission" date="2024-09" db="EMBL/GenBank/DDBJ databases">
        <authorList>
            <person name="Lee S.D."/>
        </authorList>
    </citation>
    <scope>NUCLEOTIDE SEQUENCE [LARGE SCALE GENOMIC DNA]</scope>
    <source>
        <strain evidence="2 3">N1-5</strain>
    </source>
</reference>
<dbReference type="PANTHER" id="PTHR33164:SF43">
    <property type="entry name" value="HTH-TYPE TRANSCRIPTIONAL REPRESSOR YETL"/>
    <property type="match status" value="1"/>
</dbReference>
<keyword evidence="3" id="KW-1185">Reference proteome</keyword>